<sequence length="463" mass="51387">MHFSSLLLPLAALADAVLSSNVALPAGVPRDIIEFREKHPYKPPKPDCGRKVVKIRASKNDLDDVADEFLQGIKDANNGGTLKLEKDKLYVIGKPLDLTFLNDIHIQLDGEILYTNDTAYWQANAFKHPFQNSIMFTRWGGNKIKIYGHGTLNGNAQRWWDEFSGKEILDPTNQYLRPILFYAQNATDLSISGIHQKNSPCWTNFIVTSKNIEFENVLVTSRSTNASSLAKNSDFFDSLNIENLRVKQVWADVGDDCFSPKSNATNIHVDTMYCNGTHGQSIGSLGQYKGEKTFVEDVVIENVWMLNGQHGARIKTWAGENVGYGYVNNITFRNFWQANNEYSAFIDSCYFNIPTDTCAKFPSKMNLTNILFENFTGSTSGKYGRAVARLTCSSSPDAVCENIQFKNFNIETPCGNKQAVVICDGIKGDLGIPCVSANSTEAKAALADKCTAPMATSTVKPWN</sequence>
<reference evidence="19" key="1">
    <citation type="submission" date="2016-02" db="EMBL/GenBank/DDBJ databases">
        <title>Draft genome sequence of Microdochium bolleyi, a fungal endophyte of beachgrass.</title>
        <authorList>
            <consortium name="DOE Joint Genome Institute"/>
            <person name="David A.S."/>
            <person name="May G."/>
            <person name="Haridas S."/>
            <person name="Lim J."/>
            <person name="Wang M."/>
            <person name="Labutti K."/>
            <person name="Lipzen A."/>
            <person name="Barry K."/>
            <person name="Grigoriev I.V."/>
        </authorList>
    </citation>
    <scope>NUCLEOTIDE SEQUENCE [LARGE SCALE GENOMIC DNA]</scope>
    <source>
        <strain evidence="19">J235TASD1</strain>
    </source>
</reference>
<evidence type="ECO:0000256" key="12">
    <source>
        <dbReference type="ARBA" id="ARBA00038933"/>
    </source>
</evidence>
<evidence type="ECO:0000256" key="15">
    <source>
        <dbReference type="ARBA" id="ARBA00048766"/>
    </source>
</evidence>
<dbReference type="PANTHER" id="PTHR31736">
    <property type="match status" value="1"/>
</dbReference>
<keyword evidence="6 16" id="KW-0378">Hydrolase</keyword>
<evidence type="ECO:0000256" key="2">
    <source>
        <dbReference type="ARBA" id="ARBA00008834"/>
    </source>
</evidence>
<comment type="similarity">
    <text evidence="2 16">Belongs to the glycosyl hydrolase 28 family.</text>
</comment>
<keyword evidence="19" id="KW-1185">Reference proteome</keyword>
<evidence type="ECO:0000256" key="1">
    <source>
        <dbReference type="ARBA" id="ARBA00004613"/>
    </source>
</evidence>
<dbReference type="SUPFAM" id="SSF51126">
    <property type="entry name" value="Pectin lyase-like"/>
    <property type="match status" value="1"/>
</dbReference>
<dbReference type="GO" id="GO:0005576">
    <property type="term" value="C:extracellular region"/>
    <property type="evidence" value="ECO:0007669"/>
    <property type="project" value="UniProtKB-SubCell"/>
</dbReference>
<dbReference type="InParanoid" id="A0A136IJX9"/>
<evidence type="ECO:0000313" key="18">
    <source>
        <dbReference type="EMBL" id="KXJ84929.1"/>
    </source>
</evidence>
<dbReference type="EC" id="3.2.1.67" evidence="12"/>
<evidence type="ECO:0000256" key="9">
    <source>
        <dbReference type="ARBA" id="ARBA00023295"/>
    </source>
</evidence>
<dbReference type="InterPro" id="IPR011050">
    <property type="entry name" value="Pectin_lyase_fold/virulence"/>
</dbReference>
<keyword evidence="10" id="KW-0961">Cell wall biogenesis/degradation</keyword>
<dbReference type="OrthoDB" id="187139at2759"/>
<keyword evidence="3" id="KW-0964">Secreted</keyword>
<evidence type="ECO:0000256" key="14">
    <source>
        <dbReference type="ARBA" id="ARBA00042261"/>
    </source>
</evidence>
<dbReference type="PANTHER" id="PTHR31736:SF6">
    <property type="entry name" value="EXOPOLYGALACTURONASE B-RELATED"/>
    <property type="match status" value="1"/>
</dbReference>
<dbReference type="GO" id="GO:0047911">
    <property type="term" value="F:galacturan 1,4-alpha-galacturonidase activity"/>
    <property type="evidence" value="ECO:0007669"/>
    <property type="project" value="UniProtKB-EC"/>
</dbReference>
<gene>
    <name evidence="18" type="ORF">Micbo1qcDRAFT_225564</name>
</gene>
<dbReference type="Proteomes" id="UP000070501">
    <property type="component" value="Unassembled WGS sequence"/>
</dbReference>
<evidence type="ECO:0000256" key="8">
    <source>
        <dbReference type="ARBA" id="ARBA00023180"/>
    </source>
</evidence>
<evidence type="ECO:0000256" key="11">
    <source>
        <dbReference type="ARBA" id="ARBA00037312"/>
    </source>
</evidence>
<evidence type="ECO:0000256" key="4">
    <source>
        <dbReference type="ARBA" id="ARBA00022729"/>
    </source>
</evidence>
<keyword evidence="7" id="KW-1015">Disulfide bond</keyword>
<evidence type="ECO:0000256" key="10">
    <source>
        <dbReference type="ARBA" id="ARBA00023316"/>
    </source>
</evidence>
<dbReference type="GO" id="GO:0004650">
    <property type="term" value="F:polygalacturonase activity"/>
    <property type="evidence" value="ECO:0007669"/>
    <property type="project" value="InterPro"/>
</dbReference>
<dbReference type="GO" id="GO:0071555">
    <property type="term" value="P:cell wall organization"/>
    <property type="evidence" value="ECO:0007669"/>
    <property type="project" value="UniProtKB-KW"/>
</dbReference>
<organism evidence="18 19">
    <name type="scientific">Microdochium bolleyi</name>
    <dbReference type="NCBI Taxonomy" id="196109"/>
    <lineage>
        <taxon>Eukaryota</taxon>
        <taxon>Fungi</taxon>
        <taxon>Dikarya</taxon>
        <taxon>Ascomycota</taxon>
        <taxon>Pezizomycotina</taxon>
        <taxon>Sordariomycetes</taxon>
        <taxon>Xylariomycetidae</taxon>
        <taxon>Xylariales</taxon>
        <taxon>Microdochiaceae</taxon>
        <taxon>Microdochium</taxon>
    </lineage>
</organism>
<comment type="function">
    <text evidence="11">Specific in hydrolyzing the terminal glycosidic bond of polygalacturonic acid and oligogalacturonates.</text>
</comment>
<dbReference type="InterPro" id="IPR000743">
    <property type="entry name" value="Glyco_hydro_28"/>
</dbReference>
<dbReference type="AlphaFoldDB" id="A0A136IJX9"/>
<feature type="signal peptide" evidence="17">
    <location>
        <begin position="1"/>
        <end position="19"/>
    </location>
</feature>
<evidence type="ECO:0000256" key="16">
    <source>
        <dbReference type="RuleBase" id="RU361169"/>
    </source>
</evidence>
<evidence type="ECO:0000256" key="17">
    <source>
        <dbReference type="SAM" id="SignalP"/>
    </source>
</evidence>
<name>A0A136IJX9_9PEZI</name>
<evidence type="ECO:0000256" key="5">
    <source>
        <dbReference type="ARBA" id="ARBA00022737"/>
    </source>
</evidence>
<evidence type="ECO:0000256" key="7">
    <source>
        <dbReference type="ARBA" id="ARBA00023157"/>
    </source>
</evidence>
<comment type="subcellular location">
    <subcellularLocation>
        <location evidence="1">Secreted</location>
    </subcellularLocation>
</comment>
<accession>A0A136IJX9</accession>
<keyword evidence="4 17" id="KW-0732">Signal</keyword>
<dbReference type="EMBL" id="KQ964310">
    <property type="protein sequence ID" value="KXJ84929.1"/>
    <property type="molecule type" value="Genomic_DNA"/>
</dbReference>
<evidence type="ECO:0000313" key="19">
    <source>
        <dbReference type="Proteomes" id="UP000070501"/>
    </source>
</evidence>
<protein>
    <recommendedName>
        <fullName evidence="12">galacturonan 1,4-alpha-galacturonidase</fullName>
        <ecNumber evidence="12">3.2.1.67</ecNumber>
    </recommendedName>
    <alternativeName>
        <fullName evidence="13">Galacturan 1,4-alpha-galacturonidase B</fullName>
    </alternativeName>
    <alternativeName>
        <fullName evidence="14">Poly(1,4-alpha-D-galacturonide)galacturonohydrolase B</fullName>
    </alternativeName>
</protein>
<keyword evidence="9 16" id="KW-0326">Glycosidase</keyword>
<evidence type="ECO:0000256" key="13">
    <source>
        <dbReference type="ARBA" id="ARBA00041473"/>
    </source>
</evidence>
<dbReference type="STRING" id="196109.A0A136IJX9"/>
<comment type="catalytic activity">
    <reaction evidence="15">
        <text>[(1-&gt;4)-alpha-D-galacturonosyl](n) + H2O = alpha-D-galacturonate + [(1-&gt;4)-alpha-D-galacturonosyl](n-1)</text>
        <dbReference type="Rhea" id="RHEA:14117"/>
        <dbReference type="Rhea" id="RHEA-COMP:14570"/>
        <dbReference type="Rhea" id="RHEA-COMP:14572"/>
        <dbReference type="ChEBI" id="CHEBI:15377"/>
        <dbReference type="ChEBI" id="CHEBI:58658"/>
        <dbReference type="ChEBI" id="CHEBI:140523"/>
        <dbReference type="EC" id="3.2.1.67"/>
    </reaction>
</comment>
<evidence type="ECO:0000256" key="6">
    <source>
        <dbReference type="ARBA" id="ARBA00022801"/>
    </source>
</evidence>
<dbReference type="InterPro" id="IPR012334">
    <property type="entry name" value="Pectin_lyas_fold"/>
</dbReference>
<evidence type="ECO:0000256" key="3">
    <source>
        <dbReference type="ARBA" id="ARBA00022525"/>
    </source>
</evidence>
<dbReference type="Pfam" id="PF00295">
    <property type="entry name" value="Glyco_hydro_28"/>
    <property type="match status" value="1"/>
</dbReference>
<keyword evidence="8" id="KW-0325">Glycoprotein</keyword>
<keyword evidence="5" id="KW-0677">Repeat</keyword>
<feature type="chain" id="PRO_5007292726" description="galacturonan 1,4-alpha-galacturonidase" evidence="17">
    <location>
        <begin position="20"/>
        <end position="463"/>
    </location>
</feature>
<dbReference type="GO" id="GO:0005975">
    <property type="term" value="P:carbohydrate metabolic process"/>
    <property type="evidence" value="ECO:0007669"/>
    <property type="project" value="InterPro"/>
</dbReference>
<proteinExistence type="inferred from homology"/>
<dbReference type="Gene3D" id="2.160.20.10">
    <property type="entry name" value="Single-stranded right-handed beta-helix, Pectin lyase-like"/>
    <property type="match status" value="1"/>
</dbReference>